<keyword evidence="5" id="KW-1185">Reference proteome</keyword>
<sequence length="397" mass="45727">MNLIKSRNALVIKQFPLQKPTDYSFSYGVKDYHTMDVKHQWEKKVGDTVTGQYSLVEPDGSIRVVDYTADKKKGFNAVVKHKGHFQHPVQKTKPTSHSTLNIKPQEYENEDPQYEVKYEYVYPKTAGSGYEDIDNYQAALKQQDQGNTESDTDGKYQYIYVPQEEAAQESQHSVVKYQDLHYPKYGHRQGDFAMPKYFVKEENENSGVSSKIPVDLNLLNKDSIEKMIPVDVTLINPVEINLGDKKPTHQPEPQSVLQKNDFERNNIKSTIQPSQELSTEELDQYLTTYFQTEKPSSKPILEGGFKPLKSSVAPTLPTPQIYKTNKMPVTTPGLRNYSSDSYQPTYIPRYKSPRLSRFNLERALLKESLSLETSRHERNVPNKRGYVTYSRNIRYGD</sequence>
<protein>
    <submittedName>
        <fullName evidence="4">Uncharacterized protein</fullName>
    </submittedName>
</protein>
<feature type="region of interest" description="Disordered" evidence="3">
    <location>
        <begin position="243"/>
        <end position="264"/>
    </location>
</feature>
<dbReference type="Proteomes" id="UP001162164">
    <property type="component" value="Unassembled WGS sequence"/>
</dbReference>
<dbReference type="PROSITE" id="PS00233">
    <property type="entry name" value="CHIT_BIND_RR_1"/>
    <property type="match status" value="1"/>
</dbReference>
<evidence type="ECO:0000313" key="4">
    <source>
        <dbReference type="EMBL" id="KAJ8968021.1"/>
    </source>
</evidence>
<proteinExistence type="predicted"/>
<dbReference type="PANTHER" id="PTHR12236:SF81">
    <property type="entry name" value="CUTICLE PROTEIN 19-LIKE PROTEIN"/>
    <property type="match status" value="1"/>
</dbReference>
<evidence type="ECO:0000256" key="3">
    <source>
        <dbReference type="SAM" id="MobiDB-lite"/>
    </source>
</evidence>
<reference evidence="4" key="1">
    <citation type="journal article" date="2023" name="Insect Mol. Biol.">
        <title>Genome sequencing provides insights into the evolution of gene families encoding plant cell wall-degrading enzymes in longhorned beetles.</title>
        <authorList>
            <person name="Shin N.R."/>
            <person name="Okamura Y."/>
            <person name="Kirsch R."/>
            <person name="Pauchet Y."/>
        </authorList>
    </citation>
    <scope>NUCLEOTIDE SEQUENCE</scope>
    <source>
        <strain evidence="4">MMC_N1</strain>
    </source>
</reference>
<dbReference type="Pfam" id="PF00379">
    <property type="entry name" value="Chitin_bind_4"/>
    <property type="match status" value="1"/>
</dbReference>
<dbReference type="InterPro" id="IPR031311">
    <property type="entry name" value="CHIT_BIND_RR_consensus"/>
</dbReference>
<organism evidence="4 5">
    <name type="scientific">Molorchus minor</name>
    <dbReference type="NCBI Taxonomy" id="1323400"/>
    <lineage>
        <taxon>Eukaryota</taxon>
        <taxon>Metazoa</taxon>
        <taxon>Ecdysozoa</taxon>
        <taxon>Arthropoda</taxon>
        <taxon>Hexapoda</taxon>
        <taxon>Insecta</taxon>
        <taxon>Pterygota</taxon>
        <taxon>Neoptera</taxon>
        <taxon>Endopterygota</taxon>
        <taxon>Coleoptera</taxon>
        <taxon>Polyphaga</taxon>
        <taxon>Cucujiformia</taxon>
        <taxon>Chrysomeloidea</taxon>
        <taxon>Cerambycidae</taxon>
        <taxon>Lamiinae</taxon>
        <taxon>Monochamini</taxon>
        <taxon>Molorchus</taxon>
    </lineage>
</organism>
<dbReference type="InterPro" id="IPR051217">
    <property type="entry name" value="Insect_Cuticle_Struc_Prot"/>
</dbReference>
<dbReference type="PROSITE" id="PS51155">
    <property type="entry name" value="CHIT_BIND_RR_2"/>
    <property type="match status" value="1"/>
</dbReference>
<keyword evidence="1 2" id="KW-0193">Cuticle</keyword>
<dbReference type="InterPro" id="IPR000618">
    <property type="entry name" value="Insect_cuticle"/>
</dbReference>
<accession>A0ABQ9IWQ2</accession>
<name>A0ABQ9IWQ2_9CUCU</name>
<gene>
    <name evidence="4" type="ORF">NQ317_005453</name>
</gene>
<dbReference type="PANTHER" id="PTHR12236">
    <property type="entry name" value="STRUCTURAL CONTITUENT OF CUTICLE"/>
    <property type="match status" value="1"/>
</dbReference>
<dbReference type="EMBL" id="JAPWTJ010002081">
    <property type="protein sequence ID" value="KAJ8968021.1"/>
    <property type="molecule type" value="Genomic_DNA"/>
</dbReference>
<evidence type="ECO:0000256" key="2">
    <source>
        <dbReference type="PROSITE-ProRule" id="PRU00497"/>
    </source>
</evidence>
<dbReference type="PRINTS" id="PR00947">
    <property type="entry name" value="CUTICLE"/>
</dbReference>
<evidence type="ECO:0000313" key="5">
    <source>
        <dbReference type="Proteomes" id="UP001162164"/>
    </source>
</evidence>
<comment type="caution">
    <text evidence="4">The sequence shown here is derived from an EMBL/GenBank/DDBJ whole genome shotgun (WGS) entry which is preliminary data.</text>
</comment>
<evidence type="ECO:0000256" key="1">
    <source>
        <dbReference type="ARBA" id="ARBA00022460"/>
    </source>
</evidence>